<dbReference type="RefSeq" id="WP_093921447.1">
    <property type="nucleotide sequence ID" value="NZ_FONW01000015.1"/>
</dbReference>
<organism evidence="3 4">
    <name type="scientific">Sunxiuqinia elliptica</name>
    <dbReference type="NCBI Taxonomy" id="655355"/>
    <lineage>
        <taxon>Bacteria</taxon>
        <taxon>Pseudomonadati</taxon>
        <taxon>Bacteroidota</taxon>
        <taxon>Bacteroidia</taxon>
        <taxon>Marinilabiliales</taxon>
        <taxon>Prolixibacteraceae</taxon>
        <taxon>Sunxiuqinia</taxon>
    </lineage>
</organism>
<dbReference type="InterPro" id="IPR036291">
    <property type="entry name" value="NAD(P)-bd_dom_sf"/>
</dbReference>
<dbReference type="PROSITE" id="PS51318">
    <property type="entry name" value="TAT"/>
    <property type="match status" value="1"/>
</dbReference>
<proteinExistence type="predicted"/>
<protein>
    <submittedName>
        <fullName evidence="3">Predicted dehydrogenase</fullName>
    </submittedName>
</protein>
<dbReference type="InterPro" id="IPR050463">
    <property type="entry name" value="Gfo/Idh/MocA_oxidrdct_glycsds"/>
</dbReference>
<evidence type="ECO:0000259" key="2">
    <source>
        <dbReference type="Pfam" id="PF19051"/>
    </source>
</evidence>
<dbReference type="EMBL" id="FONW01000015">
    <property type="protein sequence ID" value="SFF75057.1"/>
    <property type="molecule type" value="Genomic_DNA"/>
</dbReference>
<dbReference type="InterPro" id="IPR006311">
    <property type="entry name" value="TAT_signal"/>
</dbReference>
<dbReference type="Proteomes" id="UP000198964">
    <property type="component" value="Unassembled WGS sequence"/>
</dbReference>
<gene>
    <name evidence="3" type="ORF">SAMN05216283_11510</name>
</gene>
<dbReference type="Pfam" id="PF01408">
    <property type="entry name" value="GFO_IDH_MocA"/>
    <property type="match status" value="1"/>
</dbReference>
<accession>A0A1I2LC50</accession>
<sequence length="443" mass="49777">MKKQSRKELSRRRFLGTAAIGMAGITLLPSLSSCSSPKKTDDKIRLGFIGMGRQAMFLLNGFIQIPGVRVIAGCDVYGRKRQRFENRVNEFYSKNNVQVEVKTYEKYQDLLQRDDIDAVVIAVPDHAHAMIAIAACKAGKDVYLEKPMTFTIKEGQELRHVVRENDRILAIGSQQRSDPNFQHAIKMVHTGRLGEIQQVNAYVGAPPVPYNLPKEEIPADLNWDLWLGPLPGDIHFNNELNPPISLDPVEHEKIWGAWRWYKEMGGGFTTDWGAHMFDIGQWGLGMDDSGPVEISPVGDGTEYMQFKYANGVVMTSEPFNEQMTKGVKFTGTDGWLEVSRGHFVASDDSLLPPKSAQTDDDTPYETKIPHQINFIEAVRNRVDPVVPVEVGHRTCTVCTLGNIACDLKRTIKWDPATETFVDDQDGAATAHLHYQYRDGWTLL</sequence>
<dbReference type="PANTHER" id="PTHR43818:SF5">
    <property type="entry name" value="OXIDOREDUCTASE FAMILY PROTEIN"/>
    <property type="match status" value="1"/>
</dbReference>
<dbReference type="SUPFAM" id="SSF51735">
    <property type="entry name" value="NAD(P)-binding Rossmann-fold domains"/>
    <property type="match status" value="1"/>
</dbReference>
<dbReference type="PROSITE" id="PS51257">
    <property type="entry name" value="PROKAR_LIPOPROTEIN"/>
    <property type="match status" value="1"/>
</dbReference>
<evidence type="ECO:0000313" key="3">
    <source>
        <dbReference type="EMBL" id="SFF75057.1"/>
    </source>
</evidence>
<dbReference type="Gene3D" id="3.40.50.720">
    <property type="entry name" value="NAD(P)-binding Rossmann-like Domain"/>
    <property type="match status" value="1"/>
</dbReference>
<dbReference type="Gene3D" id="3.30.360.10">
    <property type="entry name" value="Dihydrodipicolinate Reductase, domain 2"/>
    <property type="match status" value="1"/>
</dbReference>
<name>A0A1I2LC50_9BACT</name>
<dbReference type="STRING" id="655355.SAMN05216283_11510"/>
<dbReference type="Pfam" id="PF19051">
    <property type="entry name" value="GFO_IDH_MocA_C2"/>
    <property type="match status" value="1"/>
</dbReference>
<dbReference type="InterPro" id="IPR043906">
    <property type="entry name" value="Gfo/Idh/MocA_OxRdtase_bact_C"/>
</dbReference>
<feature type="domain" description="Gfo/Idh/MocA-like oxidoreductase N-terminal" evidence="1">
    <location>
        <begin position="44"/>
        <end position="172"/>
    </location>
</feature>
<evidence type="ECO:0000313" key="4">
    <source>
        <dbReference type="Proteomes" id="UP000198964"/>
    </source>
</evidence>
<keyword evidence="4" id="KW-1185">Reference proteome</keyword>
<evidence type="ECO:0000259" key="1">
    <source>
        <dbReference type="Pfam" id="PF01408"/>
    </source>
</evidence>
<reference evidence="3 4" key="1">
    <citation type="submission" date="2016-10" db="EMBL/GenBank/DDBJ databases">
        <authorList>
            <person name="de Groot N.N."/>
        </authorList>
    </citation>
    <scope>NUCLEOTIDE SEQUENCE [LARGE SCALE GENOMIC DNA]</scope>
    <source>
        <strain evidence="3 4">CGMCC 1.9156</strain>
    </source>
</reference>
<dbReference type="AlphaFoldDB" id="A0A1I2LC50"/>
<feature type="domain" description="Gfo/Idh/MocA-like oxidoreductase bacterial type C-terminal" evidence="2">
    <location>
        <begin position="211"/>
        <end position="440"/>
    </location>
</feature>
<dbReference type="PANTHER" id="PTHR43818">
    <property type="entry name" value="BCDNA.GH03377"/>
    <property type="match status" value="1"/>
</dbReference>
<dbReference type="InterPro" id="IPR000683">
    <property type="entry name" value="Gfo/Idh/MocA-like_OxRdtase_N"/>
</dbReference>
<dbReference type="SUPFAM" id="SSF55347">
    <property type="entry name" value="Glyceraldehyde-3-phosphate dehydrogenase-like, C-terminal domain"/>
    <property type="match status" value="1"/>
</dbReference>
<dbReference type="GO" id="GO:0000166">
    <property type="term" value="F:nucleotide binding"/>
    <property type="evidence" value="ECO:0007669"/>
    <property type="project" value="InterPro"/>
</dbReference>